<gene>
    <name evidence="1" type="ORF">PM001_LOCUS3220</name>
</gene>
<dbReference type="EMBL" id="CAKLBY020000030">
    <property type="protein sequence ID" value="CAK7905938.1"/>
    <property type="molecule type" value="Genomic_DNA"/>
</dbReference>
<comment type="caution">
    <text evidence="1">The sequence shown here is derived from an EMBL/GenBank/DDBJ whole genome shotgun (WGS) entry which is preliminary data.</text>
</comment>
<name>A0AAV1T755_9STRA</name>
<dbReference type="AlphaFoldDB" id="A0AAV1T755"/>
<evidence type="ECO:0000313" key="2">
    <source>
        <dbReference type="Proteomes" id="UP001162060"/>
    </source>
</evidence>
<organism evidence="1 2">
    <name type="scientific">Peronospora matthiolae</name>
    <dbReference type="NCBI Taxonomy" id="2874970"/>
    <lineage>
        <taxon>Eukaryota</taxon>
        <taxon>Sar</taxon>
        <taxon>Stramenopiles</taxon>
        <taxon>Oomycota</taxon>
        <taxon>Peronosporomycetes</taxon>
        <taxon>Peronosporales</taxon>
        <taxon>Peronosporaceae</taxon>
        <taxon>Peronospora</taxon>
    </lineage>
</organism>
<reference evidence="1" key="1">
    <citation type="submission" date="2024-01" db="EMBL/GenBank/DDBJ databases">
        <authorList>
            <person name="Webb A."/>
        </authorList>
    </citation>
    <scope>NUCLEOTIDE SEQUENCE</scope>
    <source>
        <strain evidence="1">Pm1</strain>
    </source>
</reference>
<sequence length="59" mass="6219">MFADPVSRGNTLNPQVYRSESLPSASAVAVAALGPEAHVASDYPAVRPMRSFTLGCVKQ</sequence>
<dbReference type="Proteomes" id="UP001162060">
    <property type="component" value="Unassembled WGS sequence"/>
</dbReference>
<proteinExistence type="predicted"/>
<evidence type="ECO:0000313" key="1">
    <source>
        <dbReference type="EMBL" id="CAK7905938.1"/>
    </source>
</evidence>
<protein>
    <submittedName>
        <fullName evidence="1">Uncharacterized protein</fullName>
    </submittedName>
</protein>
<accession>A0AAV1T755</accession>